<feature type="transmembrane region" description="Helical" evidence="6">
    <location>
        <begin position="156"/>
        <end position="180"/>
    </location>
</feature>
<evidence type="ECO:0000256" key="3">
    <source>
        <dbReference type="ARBA" id="ARBA00022692"/>
    </source>
</evidence>
<evidence type="ECO:0000313" key="7">
    <source>
        <dbReference type="Ensembl" id="ENSSFOP00015006131.2"/>
    </source>
</evidence>
<reference evidence="7" key="2">
    <citation type="submission" date="2025-08" db="UniProtKB">
        <authorList>
            <consortium name="Ensembl"/>
        </authorList>
    </citation>
    <scope>IDENTIFICATION</scope>
</reference>
<reference evidence="7" key="3">
    <citation type="submission" date="2025-09" db="UniProtKB">
        <authorList>
            <consortium name="Ensembl"/>
        </authorList>
    </citation>
    <scope>IDENTIFICATION</scope>
</reference>
<accession>A0A8C9R7A8</accession>
<dbReference type="OrthoDB" id="10001768at2759"/>
<evidence type="ECO:0000256" key="4">
    <source>
        <dbReference type="ARBA" id="ARBA00022989"/>
    </source>
</evidence>
<gene>
    <name evidence="7" type="primary">LOC108923539</name>
</gene>
<dbReference type="FunFam" id="1.20.140.150:FF:000037">
    <property type="entry name" value="GSG1 like 2"/>
    <property type="match status" value="1"/>
</dbReference>
<feature type="transmembrane region" description="Helical" evidence="6">
    <location>
        <begin position="120"/>
        <end position="144"/>
    </location>
</feature>
<dbReference type="Ensembl" id="ENSSFOT00015006230.2">
    <property type="protein sequence ID" value="ENSSFOP00015006131.2"/>
    <property type="gene ID" value="ENSSFOG00015003950.2"/>
</dbReference>
<dbReference type="Proteomes" id="UP000694397">
    <property type="component" value="Chromosome 5"/>
</dbReference>
<evidence type="ECO:0000256" key="5">
    <source>
        <dbReference type="ARBA" id="ARBA00023136"/>
    </source>
</evidence>
<proteinExistence type="inferred from homology"/>
<dbReference type="Pfam" id="PF07803">
    <property type="entry name" value="GSG-1"/>
    <property type="match status" value="1"/>
</dbReference>
<evidence type="ECO:0000256" key="6">
    <source>
        <dbReference type="SAM" id="Phobius"/>
    </source>
</evidence>
<name>A0A8C9R7A8_SCLFO</name>
<protein>
    <submittedName>
        <fullName evidence="7">Germ cell-specific gene 1-like protein</fullName>
    </submittedName>
</protein>
<keyword evidence="5 6" id="KW-0472">Membrane</keyword>
<sequence>DKQFRQCHPRASLSLILNIMAFSFAVIAVITSYWCEGSRKVVKPLCTGLSHVRRTYCISFNSSNLNDSRLVQYILETGENKFIMRKFHAGIWFSCEENENLTGFNCRSFLDIVPEDERGILWLCILAECLYINLLLVGGLLMFTEIFHCYQNMKSLKINAFAALCTVLSGLLGMVAHMMYTTAFQLAVALGPVDWRPHTWDYSWSYLLAWGSFTACLASAVTTLNRYTRTILELKHRKMTAEKKLKIQQLLFDIYSTFEPNSTLDIPAGGCQLSGASVIFDRSDLPDEYC</sequence>
<dbReference type="GeneTree" id="ENSGT01050000244814"/>
<feature type="transmembrane region" description="Helical" evidence="6">
    <location>
        <begin position="12"/>
        <end position="34"/>
    </location>
</feature>
<keyword evidence="3 6" id="KW-0812">Transmembrane</keyword>
<dbReference type="InterPro" id="IPR012478">
    <property type="entry name" value="GSG-1"/>
</dbReference>
<feature type="transmembrane region" description="Helical" evidence="6">
    <location>
        <begin position="204"/>
        <end position="227"/>
    </location>
</feature>
<comment type="subcellular location">
    <subcellularLocation>
        <location evidence="1">Membrane</location>
        <topology evidence="1">Multi-pass membrane protein</topology>
    </subcellularLocation>
</comment>
<dbReference type="AlphaFoldDB" id="A0A8C9R7A8"/>
<keyword evidence="4 6" id="KW-1133">Transmembrane helix</keyword>
<dbReference type="GO" id="GO:0005886">
    <property type="term" value="C:plasma membrane"/>
    <property type="evidence" value="ECO:0007669"/>
    <property type="project" value="TreeGrafter"/>
</dbReference>
<organism evidence="7 8">
    <name type="scientific">Scleropages formosus</name>
    <name type="common">Asian bonytongue</name>
    <name type="synonym">Osteoglossum formosum</name>
    <dbReference type="NCBI Taxonomy" id="113540"/>
    <lineage>
        <taxon>Eukaryota</taxon>
        <taxon>Metazoa</taxon>
        <taxon>Chordata</taxon>
        <taxon>Craniata</taxon>
        <taxon>Vertebrata</taxon>
        <taxon>Euteleostomi</taxon>
        <taxon>Actinopterygii</taxon>
        <taxon>Neopterygii</taxon>
        <taxon>Teleostei</taxon>
        <taxon>Osteoglossocephala</taxon>
        <taxon>Osteoglossomorpha</taxon>
        <taxon>Osteoglossiformes</taxon>
        <taxon>Osteoglossidae</taxon>
        <taxon>Scleropages</taxon>
    </lineage>
</organism>
<dbReference type="PANTHER" id="PTHR10671:SF92">
    <property type="entry name" value="GERM CELL-SPECIFIC GENE 1-LIKE PROTEIN ISOFORM X1"/>
    <property type="match status" value="1"/>
</dbReference>
<keyword evidence="8" id="KW-1185">Reference proteome</keyword>
<evidence type="ECO:0000256" key="2">
    <source>
        <dbReference type="ARBA" id="ARBA00007425"/>
    </source>
</evidence>
<evidence type="ECO:0000313" key="8">
    <source>
        <dbReference type="Proteomes" id="UP000694397"/>
    </source>
</evidence>
<dbReference type="Gene3D" id="1.20.140.150">
    <property type="match status" value="1"/>
</dbReference>
<dbReference type="PANTHER" id="PTHR10671">
    <property type="entry name" value="EPITHELIAL MEMBRANE PROTEIN-RELATED"/>
    <property type="match status" value="1"/>
</dbReference>
<reference evidence="7 8" key="1">
    <citation type="submission" date="2019-04" db="EMBL/GenBank/DDBJ databases">
        <authorList>
            <consortium name="Wellcome Sanger Institute Data Sharing"/>
        </authorList>
    </citation>
    <scope>NUCLEOTIDE SEQUENCE [LARGE SCALE GENOMIC DNA]</scope>
</reference>
<comment type="similarity">
    <text evidence="2">Belongs to the GSG1 family.</text>
</comment>
<dbReference type="InterPro" id="IPR050579">
    <property type="entry name" value="PMP-22/EMP/MP20-like"/>
</dbReference>
<evidence type="ECO:0000256" key="1">
    <source>
        <dbReference type="ARBA" id="ARBA00004141"/>
    </source>
</evidence>